<comment type="caution">
    <text evidence="2">The sequence shown here is derived from an EMBL/GenBank/DDBJ whole genome shotgun (WGS) entry which is preliminary data.</text>
</comment>
<accession>A0ABX2U2W0</accession>
<gene>
    <name evidence="2" type="ORF">LPB72_18895</name>
</gene>
<evidence type="ECO:0000256" key="1">
    <source>
        <dbReference type="SAM" id="MobiDB-lite"/>
    </source>
</evidence>
<protein>
    <submittedName>
        <fullName evidence="2">Uncharacterized protein</fullName>
    </submittedName>
</protein>
<sequence length="79" mass="8787">MLPPLVNDSERSDRGTRMNHRTSPKQPERLDEPLDIDEETLDSALMDLVTSDWQSLDDGDSSDDGNAERQSPPAQAPSH</sequence>
<evidence type="ECO:0000313" key="3">
    <source>
        <dbReference type="Proteomes" id="UP000185657"/>
    </source>
</evidence>
<name>A0ABX2U2W0_9BURK</name>
<evidence type="ECO:0000313" key="2">
    <source>
        <dbReference type="EMBL" id="OAD40213.1"/>
    </source>
</evidence>
<feature type="compositionally biased region" description="Polar residues" evidence="1">
    <location>
        <begin position="68"/>
        <end position="79"/>
    </location>
</feature>
<dbReference type="Proteomes" id="UP000185657">
    <property type="component" value="Unassembled WGS sequence"/>
</dbReference>
<keyword evidence="3" id="KW-1185">Reference proteome</keyword>
<dbReference type="EMBL" id="LVWD01000034">
    <property type="protein sequence ID" value="OAD40213.1"/>
    <property type="molecule type" value="Genomic_DNA"/>
</dbReference>
<organism evidence="2 3">
    <name type="scientific">Hydrogenophaga crassostreae</name>
    <dbReference type="NCBI Taxonomy" id="1763535"/>
    <lineage>
        <taxon>Bacteria</taxon>
        <taxon>Pseudomonadati</taxon>
        <taxon>Pseudomonadota</taxon>
        <taxon>Betaproteobacteria</taxon>
        <taxon>Burkholderiales</taxon>
        <taxon>Comamonadaceae</taxon>
        <taxon>Hydrogenophaga</taxon>
    </lineage>
</organism>
<reference evidence="2 3" key="1">
    <citation type="submission" date="2016-02" db="EMBL/GenBank/DDBJ databases">
        <title>Draft genome sequence of Hydrogenophaga sp. LPB0072.</title>
        <authorList>
            <person name="Shin S.-K."/>
            <person name="Yi H."/>
        </authorList>
    </citation>
    <scope>NUCLEOTIDE SEQUENCE [LARGE SCALE GENOMIC DNA]</scope>
    <source>
        <strain evidence="2 3">LPB0072</strain>
    </source>
</reference>
<proteinExistence type="predicted"/>
<feature type="compositionally biased region" description="Acidic residues" evidence="1">
    <location>
        <begin position="55"/>
        <end position="65"/>
    </location>
</feature>
<feature type="region of interest" description="Disordered" evidence="1">
    <location>
        <begin position="1"/>
        <end position="79"/>
    </location>
</feature>